<keyword evidence="2" id="KW-1015">Disulfide bond</keyword>
<dbReference type="PROSITE" id="PS50948">
    <property type="entry name" value="PAN"/>
    <property type="match status" value="1"/>
</dbReference>
<keyword evidence="1" id="KW-0677">Repeat</keyword>
<feature type="domain" description="Apple" evidence="4">
    <location>
        <begin position="294"/>
        <end position="369"/>
    </location>
</feature>
<dbReference type="SUPFAM" id="SSF57414">
    <property type="entry name" value="Hairpin loop containing domain-like"/>
    <property type="match status" value="2"/>
</dbReference>
<proteinExistence type="predicted"/>
<evidence type="ECO:0000313" key="5">
    <source>
        <dbReference type="EMBL" id="CAK0820177.1"/>
    </source>
</evidence>
<sequence length="612" mass="64583">MAAERPAPVRAGYSPASGTDSELGDVEAEPVAAGPPVRWASVRAGYSTASATDSGGDAGPAPALSEPRCASPLRGRLGGGARRVLAQWRALATGAAALALAGACYAAHRGAAGAARRPHRAELGTEDLIMEQQGPACGPVLQDYDFPGNDVAWHEGVESPEVCCQLCAGGAGCEAWAYEVPSHRCFLKGGIPFGMMASAQHDGWISGGVIRPAAPQGGPPLTAMETPRGLGAPAPGQGEPPPGVLSNIRGLLAGLFHQAPQASSSPPPAQAVVPVFTPPPPVLQAPASTTAAQCGQVEDGVDYPGNDLERVSEVGSAELCCQECAGNEECMAWSFQAPESACFLKGASPRATITKVSNEDFTSGMPTQVGRSIEAVERPAGQSLYCFALMVPDTYEAGLLDMQYEEGISLFDCDEYAVITNRNLKIADKVQAIKVNSDLKCTSGGEFQTAMNTDIFLTVWAKVIELDRYSRHDWTVKVDADCAFSPTRLRSLLQSRVDSAEGVYLNNCMFGLHGPLEVLSRNAVEVFAAGRATCAAQLAEKCGGPCQWGEDMYLDQCLQLLRVRREYEQRLLTEDHCEPPLGWDSCSGPGVVAFHPFKDADKYKECVSAMAS</sequence>
<dbReference type="Proteomes" id="UP001189429">
    <property type="component" value="Unassembled WGS sequence"/>
</dbReference>
<dbReference type="InterPro" id="IPR003609">
    <property type="entry name" value="Pan_app"/>
</dbReference>
<feature type="region of interest" description="Disordered" evidence="3">
    <location>
        <begin position="214"/>
        <end position="239"/>
    </location>
</feature>
<evidence type="ECO:0000259" key="4">
    <source>
        <dbReference type="PROSITE" id="PS50948"/>
    </source>
</evidence>
<dbReference type="SMART" id="SM00223">
    <property type="entry name" value="APPLE"/>
    <property type="match status" value="2"/>
</dbReference>
<organism evidence="5 6">
    <name type="scientific">Prorocentrum cordatum</name>
    <dbReference type="NCBI Taxonomy" id="2364126"/>
    <lineage>
        <taxon>Eukaryota</taxon>
        <taxon>Sar</taxon>
        <taxon>Alveolata</taxon>
        <taxon>Dinophyceae</taxon>
        <taxon>Prorocentrales</taxon>
        <taxon>Prorocentraceae</taxon>
        <taxon>Prorocentrum</taxon>
    </lineage>
</organism>
<protein>
    <recommendedName>
        <fullName evidence="4">Apple domain-containing protein</fullName>
    </recommendedName>
</protein>
<evidence type="ECO:0000313" key="6">
    <source>
        <dbReference type="Proteomes" id="UP001189429"/>
    </source>
</evidence>
<feature type="region of interest" description="Disordered" evidence="3">
    <location>
        <begin position="48"/>
        <end position="68"/>
    </location>
</feature>
<dbReference type="EMBL" id="CAUYUJ010007280">
    <property type="protein sequence ID" value="CAK0820177.1"/>
    <property type="molecule type" value="Genomic_DNA"/>
</dbReference>
<dbReference type="CDD" id="cd01100">
    <property type="entry name" value="APPLE_Factor_XI_like"/>
    <property type="match status" value="2"/>
</dbReference>
<evidence type="ECO:0000256" key="2">
    <source>
        <dbReference type="ARBA" id="ARBA00023157"/>
    </source>
</evidence>
<dbReference type="InterPro" id="IPR000177">
    <property type="entry name" value="Apple"/>
</dbReference>
<dbReference type="Gene3D" id="3.50.4.10">
    <property type="entry name" value="Hepatocyte Growth Factor"/>
    <property type="match status" value="2"/>
</dbReference>
<evidence type="ECO:0000256" key="3">
    <source>
        <dbReference type="SAM" id="MobiDB-lite"/>
    </source>
</evidence>
<accession>A0ABN9RT84</accession>
<feature type="region of interest" description="Disordered" evidence="3">
    <location>
        <begin position="1"/>
        <end position="34"/>
    </location>
</feature>
<comment type="caution">
    <text evidence="5">The sequence shown here is derived from an EMBL/GenBank/DDBJ whole genome shotgun (WGS) entry which is preliminary data.</text>
</comment>
<evidence type="ECO:0000256" key="1">
    <source>
        <dbReference type="ARBA" id="ARBA00022737"/>
    </source>
</evidence>
<gene>
    <name evidence="5" type="ORF">PCOR1329_LOCUS21956</name>
</gene>
<keyword evidence="6" id="KW-1185">Reference proteome</keyword>
<dbReference type="Pfam" id="PF14295">
    <property type="entry name" value="PAN_4"/>
    <property type="match status" value="2"/>
</dbReference>
<name>A0ABN9RT84_9DINO</name>
<reference evidence="5" key="1">
    <citation type="submission" date="2023-10" db="EMBL/GenBank/DDBJ databases">
        <authorList>
            <person name="Chen Y."/>
            <person name="Shah S."/>
            <person name="Dougan E. K."/>
            <person name="Thang M."/>
            <person name="Chan C."/>
        </authorList>
    </citation>
    <scope>NUCLEOTIDE SEQUENCE [LARGE SCALE GENOMIC DNA]</scope>
</reference>